<comment type="caution">
    <text evidence="1">The sequence shown here is derived from an EMBL/GenBank/DDBJ whole genome shotgun (WGS) entry which is preliminary data.</text>
</comment>
<evidence type="ECO:0000313" key="2">
    <source>
        <dbReference type="Proteomes" id="UP000708208"/>
    </source>
</evidence>
<dbReference type="AlphaFoldDB" id="A0A8J2JE32"/>
<proteinExistence type="predicted"/>
<keyword evidence="2" id="KW-1185">Reference proteome</keyword>
<sequence>MCNYGILATGNFPLEATSSADRLHQTDAVLKHISAGVGLSVKSNVAVLLGLLPAAVAGKIFSSAFKHGPGYMIDPLPTTTSAEYVDDGEIVDVFCFAILRSGLGKKGLV</sequence>
<dbReference type="Proteomes" id="UP000708208">
    <property type="component" value="Unassembled WGS sequence"/>
</dbReference>
<dbReference type="EMBL" id="CAJVCH010036140">
    <property type="protein sequence ID" value="CAG7716127.1"/>
    <property type="molecule type" value="Genomic_DNA"/>
</dbReference>
<organism evidence="1 2">
    <name type="scientific">Allacma fusca</name>
    <dbReference type="NCBI Taxonomy" id="39272"/>
    <lineage>
        <taxon>Eukaryota</taxon>
        <taxon>Metazoa</taxon>
        <taxon>Ecdysozoa</taxon>
        <taxon>Arthropoda</taxon>
        <taxon>Hexapoda</taxon>
        <taxon>Collembola</taxon>
        <taxon>Symphypleona</taxon>
        <taxon>Sminthuridae</taxon>
        <taxon>Allacma</taxon>
    </lineage>
</organism>
<evidence type="ECO:0000313" key="1">
    <source>
        <dbReference type="EMBL" id="CAG7716127.1"/>
    </source>
</evidence>
<reference evidence="1" key="1">
    <citation type="submission" date="2021-06" db="EMBL/GenBank/DDBJ databases">
        <authorList>
            <person name="Hodson N. C."/>
            <person name="Mongue J. A."/>
            <person name="Jaron S. K."/>
        </authorList>
    </citation>
    <scope>NUCLEOTIDE SEQUENCE</scope>
</reference>
<gene>
    <name evidence="1" type="ORF">AFUS01_LOCUS5656</name>
</gene>
<protein>
    <submittedName>
        <fullName evidence="1">Uncharacterized protein</fullName>
    </submittedName>
</protein>
<accession>A0A8J2JE32</accession>
<name>A0A8J2JE32_9HEXA</name>